<dbReference type="Pfam" id="PF04597">
    <property type="entry name" value="Ribophorin_I"/>
    <property type="match status" value="1"/>
</dbReference>
<dbReference type="PANTHER" id="PTHR21049">
    <property type="entry name" value="RIBOPHORIN I"/>
    <property type="match status" value="1"/>
</dbReference>
<keyword evidence="9 10" id="KW-0472">Membrane</keyword>
<proteinExistence type="inferred from homology"/>
<dbReference type="GO" id="GO:0008250">
    <property type="term" value="C:oligosaccharyltransferase complex"/>
    <property type="evidence" value="ECO:0007669"/>
    <property type="project" value="UniProtKB-UniRule"/>
</dbReference>
<comment type="function">
    <text evidence="1 10">Subunit of the oligosaccharyl transferase (OST) complex that catalyzes the initial transfer of a defined glycan (Glc(3)Man(9)GlcNAc(2) in eukaryotes) from the lipid carrier dolichol-pyrophosphate to an asparagine residue within an Asn-X-Ser/Thr consensus motif in nascent polypeptide chains, the first step in protein N-glycosylation. N-glycosylation occurs cotranslationally and the complex associates with the Sec61 complex at the channel-forming translocon complex that mediates protein translocation across the endoplasmic reticulum (ER). All subunits are required for a maximal enzyme activity.</text>
</comment>
<keyword evidence="12" id="KW-1185">Reference proteome</keyword>
<evidence type="ECO:0000256" key="7">
    <source>
        <dbReference type="ARBA" id="ARBA00022824"/>
    </source>
</evidence>
<dbReference type="OrthoDB" id="310030at2759"/>
<name>A0A1E5R2D7_9ASCO</name>
<dbReference type="GO" id="GO:0016740">
    <property type="term" value="F:transferase activity"/>
    <property type="evidence" value="ECO:0007669"/>
    <property type="project" value="UniProtKB-KW"/>
</dbReference>
<keyword evidence="6 10" id="KW-0732">Signal</keyword>
<evidence type="ECO:0000256" key="1">
    <source>
        <dbReference type="ARBA" id="ARBA00002791"/>
    </source>
</evidence>
<gene>
    <name evidence="11" type="ORF">AWRI3579_g4045</name>
</gene>
<evidence type="ECO:0000256" key="5">
    <source>
        <dbReference type="ARBA" id="ARBA00022692"/>
    </source>
</evidence>
<feature type="chain" id="PRO_5009028095" description="Dolichyl-diphosphooligosaccharide--protein glycosyltransferase subunit 1" evidence="10">
    <location>
        <begin position="20"/>
        <end position="468"/>
    </location>
</feature>
<evidence type="ECO:0000313" key="11">
    <source>
        <dbReference type="EMBL" id="OEJ81050.1"/>
    </source>
</evidence>
<dbReference type="UniPathway" id="UPA00378"/>
<reference evidence="12" key="1">
    <citation type="journal article" date="2016" name="Genome Announc.">
        <title>Genome sequences of three species of Hanseniaspora isolated from spontaneous wine fermentations.</title>
        <authorList>
            <person name="Sternes P.R."/>
            <person name="Lee D."/>
            <person name="Kutyna D.R."/>
            <person name="Borneman A.R."/>
        </authorList>
    </citation>
    <scope>NUCLEOTIDE SEQUENCE [LARGE SCALE GENOMIC DNA]</scope>
    <source>
        <strain evidence="12">AWRI3579</strain>
    </source>
</reference>
<evidence type="ECO:0000256" key="4">
    <source>
        <dbReference type="ARBA" id="ARBA00008905"/>
    </source>
</evidence>
<comment type="caution">
    <text evidence="11">The sequence shown here is derived from an EMBL/GenBank/DDBJ whole genome shotgun (WGS) entry which is preliminary data.</text>
</comment>
<evidence type="ECO:0000313" key="12">
    <source>
        <dbReference type="Proteomes" id="UP000095728"/>
    </source>
</evidence>
<comment type="similarity">
    <text evidence="4 10">Belongs to the OST1 family.</text>
</comment>
<comment type="subunit">
    <text evidence="10">Component of the oligosaccharyltransferase (OST) complex.</text>
</comment>
<keyword evidence="7 10" id="KW-0256">Endoplasmic reticulum</keyword>
<dbReference type="InterPro" id="IPR007676">
    <property type="entry name" value="Ribophorin_I"/>
</dbReference>
<dbReference type="Proteomes" id="UP000095728">
    <property type="component" value="Unassembled WGS sequence"/>
</dbReference>
<evidence type="ECO:0000256" key="3">
    <source>
        <dbReference type="ARBA" id="ARBA00004922"/>
    </source>
</evidence>
<keyword evidence="5 10" id="KW-0812">Transmembrane</keyword>
<dbReference type="PANTHER" id="PTHR21049:SF0">
    <property type="entry name" value="DOLICHYL-DIPHOSPHOOLIGOSACCHARIDE--PROTEIN GLYCOSYLTRANSFERASE SUBUNIT 1"/>
    <property type="match status" value="1"/>
</dbReference>
<evidence type="ECO:0000256" key="9">
    <source>
        <dbReference type="ARBA" id="ARBA00023136"/>
    </source>
</evidence>
<accession>A0A1E5R2D7</accession>
<dbReference type="STRING" id="56408.A0A1E5R2D7"/>
<comment type="pathway">
    <text evidence="3 10">Protein modification; protein glycosylation.</text>
</comment>
<comment type="subcellular location">
    <subcellularLocation>
        <location evidence="2 10">Endoplasmic reticulum membrane</location>
        <topology evidence="2 10">Single-pass type I membrane protein</topology>
    </subcellularLocation>
</comment>
<dbReference type="FunCoup" id="A0A1E5R2D7">
    <property type="interactions" value="1103"/>
</dbReference>
<evidence type="ECO:0000256" key="8">
    <source>
        <dbReference type="ARBA" id="ARBA00022989"/>
    </source>
</evidence>
<keyword evidence="11" id="KW-0808">Transferase</keyword>
<organism evidence="11 12">
    <name type="scientific">Hanseniaspora osmophila</name>
    <dbReference type="NCBI Taxonomy" id="56408"/>
    <lineage>
        <taxon>Eukaryota</taxon>
        <taxon>Fungi</taxon>
        <taxon>Dikarya</taxon>
        <taxon>Ascomycota</taxon>
        <taxon>Saccharomycotina</taxon>
        <taxon>Saccharomycetes</taxon>
        <taxon>Saccharomycodales</taxon>
        <taxon>Saccharomycodaceae</taxon>
        <taxon>Hanseniaspora</taxon>
    </lineage>
</organism>
<feature type="transmembrane region" description="Helical" evidence="10">
    <location>
        <begin position="440"/>
        <end position="457"/>
    </location>
</feature>
<keyword evidence="8 10" id="KW-1133">Transmembrane helix</keyword>
<dbReference type="InParanoid" id="A0A1E5R2D7"/>
<dbReference type="EMBL" id="LPNM01000011">
    <property type="protein sequence ID" value="OEJ81050.1"/>
    <property type="molecule type" value="Genomic_DNA"/>
</dbReference>
<evidence type="ECO:0000256" key="10">
    <source>
        <dbReference type="RuleBase" id="RU361143"/>
    </source>
</evidence>
<evidence type="ECO:0000256" key="6">
    <source>
        <dbReference type="ARBA" id="ARBA00022729"/>
    </source>
</evidence>
<dbReference type="AlphaFoldDB" id="A0A1E5R2D7"/>
<feature type="signal peptide" evidence="10">
    <location>
        <begin position="1"/>
        <end position="19"/>
    </location>
</feature>
<sequence length="468" mass="53452">MNTFLCFLFGSVLLQLVQCINYGAWENVEVEQSIELNRVSLLHRTKYTIKNVGDEDLLNYFVVVPPRHVGKISYHSAALAESLVTLQSGISEDGGEIVIVFPSPIEPNQEISILLMENFNNLTTLATEYIGIGEDQKLLVPLYEYPQSHYPTKTSSTTVLGAPKMEFVRPFTPKKGAHLNVDDNTIGLGPYFDLDPTNLEGSVSEKENGLLLMKYLFNSPLTRVVKLERDVWVSHWADTVQFEEHYDVINDAAKLENGFSRAEWMVKRAAFTPKSALVVFDMPLPEGSFDHYYTDVVGMVTTWKYLPNNHMVLKPRYPIFGGWMANFTIGWTNALGQFSHLLNKQNDEYLLQIPLVNGPKDTIYDEIDLNVYLPEGAKIIDVYPPSVETQVEYSFKKSYFDLNSGHLKTNIKLSNINDEFNYLECHVHYQYSKTALYSKPLYIAMYVFLGLLSFFAMKRIDFSIEKNK</sequence>
<protein>
    <recommendedName>
        <fullName evidence="10">Dolichyl-diphosphooligosaccharide--protein glycosyltransferase subunit 1</fullName>
    </recommendedName>
</protein>
<dbReference type="GO" id="GO:0018279">
    <property type="term" value="P:protein N-linked glycosylation via asparagine"/>
    <property type="evidence" value="ECO:0007669"/>
    <property type="project" value="TreeGrafter"/>
</dbReference>
<evidence type="ECO:0000256" key="2">
    <source>
        <dbReference type="ARBA" id="ARBA00004115"/>
    </source>
</evidence>